<comment type="function">
    <text evidence="10 11">Involved in cell wall formation. Catalyzes the final step in the synthesis of UDP-N-acetylmuramoyl-pentapeptide, the precursor of murein.</text>
</comment>
<dbReference type="GO" id="GO:0008766">
    <property type="term" value="F:UDP-N-acetylmuramoylalanyl-D-glutamyl-2,6-diaminopimelate-D-alanyl-D-alanine ligase activity"/>
    <property type="evidence" value="ECO:0007669"/>
    <property type="project" value="RHEA"/>
</dbReference>
<comment type="caution">
    <text evidence="15">The sequence shown here is derived from an EMBL/GenBank/DDBJ whole genome shotgun (WGS) entry which is preliminary data.</text>
</comment>
<keyword evidence="7 10" id="KW-0573">Peptidoglycan synthesis</keyword>
<evidence type="ECO:0000256" key="2">
    <source>
        <dbReference type="ARBA" id="ARBA00022598"/>
    </source>
</evidence>
<dbReference type="InterPro" id="IPR004101">
    <property type="entry name" value="Mur_ligase_C"/>
</dbReference>
<dbReference type="GO" id="GO:0047480">
    <property type="term" value="F:UDP-N-acetylmuramoyl-tripeptide-D-alanyl-D-alanine ligase activity"/>
    <property type="evidence" value="ECO:0007669"/>
    <property type="project" value="UniProtKB-UniRule"/>
</dbReference>
<dbReference type="InterPro" id="IPR036565">
    <property type="entry name" value="Mur-like_cat_sf"/>
</dbReference>
<dbReference type="Gene3D" id="3.40.1390.10">
    <property type="entry name" value="MurE/MurF, N-terminal domain"/>
    <property type="match status" value="1"/>
</dbReference>
<keyword evidence="4 10" id="KW-0547">Nucleotide-binding</keyword>
<feature type="domain" description="Mur ligase C-terminal" evidence="13">
    <location>
        <begin position="314"/>
        <end position="436"/>
    </location>
</feature>
<dbReference type="EC" id="6.3.2.10" evidence="10 11"/>
<organism evidence="15 16">
    <name type="scientific">Salinisphaera japonica YTM-1</name>
    <dbReference type="NCBI Taxonomy" id="1209778"/>
    <lineage>
        <taxon>Bacteria</taxon>
        <taxon>Pseudomonadati</taxon>
        <taxon>Pseudomonadota</taxon>
        <taxon>Gammaproteobacteria</taxon>
        <taxon>Salinisphaerales</taxon>
        <taxon>Salinisphaeraceae</taxon>
        <taxon>Salinisphaera</taxon>
    </lineage>
</organism>
<dbReference type="RefSeq" id="WP_123658078.1">
    <property type="nucleotide sequence ID" value="NZ_AYKG01000021.1"/>
</dbReference>
<dbReference type="InterPro" id="IPR005863">
    <property type="entry name" value="UDP-N-AcMur_synth"/>
</dbReference>
<dbReference type="Gene3D" id="3.40.1190.10">
    <property type="entry name" value="Mur-like, catalytic domain"/>
    <property type="match status" value="1"/>
</dbReference>
<dbReference type="NCBIfam" id="TIGR01143">
    <property type="entry name" value="murF"/>
    <property type="match status" value="1"/>
</dbReference>
<dbReference type="Pfam" id="PF02875">
    <property type="entry name" value="Mur_ligase_C"/>
    <property type="match status" value="1"/>
</dbReference>
<dbReference type="SUPFAM" id="SSF53244">
    <property type="entry name" value="MurD-like peptide ligases, peptide-binding domain"/>
    <property type="match status" value="1"/>
</dbReference>
<dbReference type="InterPro" id="IPR000713">
    <property type="entry name" value="Mur_ligase_N"/>
</dbReference>
<dbReference type="Pfam" id="PF08245">
    <property type="entry name" value="Mur_ligase_M"/>
    <property type="match status" value="1"/>
</dbReference>
<evidence type="ECO:0000256" key="4">
    <source>
        <dbReference type="ARBA" id="ARBA00022741"/>
    </source>
</evidence>
<dbReference type="PANTHER" id="PTHR43024:SF1">
    <property type="entry name" value="UDP-N-ACETYLMURAMOYL-TRIPEPTIDE--D-ALANYL-D-ALANINE LIGASE"/>
    <property type="match status" value="1"/>
</dbReference>
<dbReference type="GO" id="GO:0009252">
    <property type="term" value="P:peptidoglycan biosynthetic process"/>
    <property type="evidence" value="ECO:0007669"/>
    <property type="project" value="UniProtKB-UniRule"/>
</dbReference>
<dbReference type="AlphaFoldDB" id="A0A423PS68"/>
<evidence type="ECO:0000256" key="7">
    <source>
        <dbReference type="ARBA" id="ARBA00022984"/>
    </source>
</evidence>
<keyword evidence="3 10" id="KW-0132">Cell division</keyword>
<comment type="catalytic activity">
    <reaction evidence="10 11">
        <text>D-alanyl-D-alanine + UDP-N-acetyl-alpha-D-muramoyl-L-alanyl-gamma-D-glutamyl-meso-2,6-diaminopimelate + ATP = UDP-N-acetyl-alpha-D-muramoyl-L-alanyl-gamma-D-glutamyl-meso-2,6-diaminopimeloyl-D-alanyl-D-alanine + ADP + phosphate + H(+)</text>
        <dbReference type="Rhea" id="RHEA:28374"/>
        <dbReference type="ChEBI" id="CHEBI:15378"/>
        <dbReference type="ChEBI" id="CHEBI:30616"/>
        <dbReference type="ChEBI" id="CHEBI:43474"/>
        <dbReference type="ChEBI" id="CHEBI:57822"/>
        <dbReference type="ChEBI" id="CHEBI:61386"/>
        <dbReference type="ChEBI" id="CHEBI:83905"/>
        <dbReference type="ChEBI" id="CHEBI:456216"/>
        <dbReference type="EC" id="6.3.2.10"/>
    </reaction>
</comment>
<dbReference type="GO" id="GO:0071555">
    <property type="term" value="P:cell wall organization"/>
    <property type="evidence" value="ECO:0007669"/>
    <property type="project" value="UniProtKB-KW"/>
</dbReference>
<dbReference type="PANTHER" id="PTHR43024">
    <property type="entry name" value="UDP-N-ACETYLMURAMOYL-TRIPEPTIDE--D-ALANYL-D-ALANINE LIGASE"/>
    <property type="match status" value="1"/>
</dbReference>
<dbReference type="GO" id="GO:0051301">
    <property type="term" value="P:cell division"/>
    <property type="evidence" value="ECO:0007669"/>
    <property type="project" value="UniProtKB-KW"/>
</dbReference>
<dbReference type="UniPathway" id="UPA00219"/>
<evidence type="ECO:0000256" key="3">
    <source>
        <dbReference type="ARBA" id="ARBA00022618"/>
    </source>
</evidence>
<evidence type="ECO:0000313" key="16">
    <source>
        <dbReference type="Proteomes" id="UP000285310"/>
    </source>
</evidence>
<evidence type="ECO:0000256" key="1">
    <source>
        <dbReference type="ARBA" id="ARBA00022490"/>
    </source>
</evidence>
<dbReference type="Gene3D" id="3.90.190.20">
    <property type="entry name" value="Mur ligase, C-terminal domain"/>
    <property type="match status" value="1"/>
</dbReference>
<keyword evidence="2 10" id="KW-0436">Ligase</keyword>
<dbReference type="SUPFAM" id="SSF63418">
    <property type="entry name" value="MurE/MurF N-terminal domain"/>
    <property type="match status" value="1"/>
</dbReference>
<gene>
    <name evidence="10" type="primary">murF</name>
    <name evidence="15" type="ORF">SAJA_07780</name>
</gene>
<keyword evidence="6 10" id="KW-0133">Cell shape</keyword>
<evidence type="ECO:0000256" key="5">
    <source>
        <dbReference type="ARBA" id="ARBA00022840"/>
    </source>
</evidence>
<evidence type="ECO:0000256" key="11">
    <source>
        <dbReference type="RuleBase" id="RU004136"/>
    </source>
</evidence>
<reference evidence="15 16" key="1">
    <citation type="submission" date="2013-10" db="EMBL/GenBank/DDBJ databases">
        <title>Salinisphaera japonica YTM-1 Genome Sequencing.</title>
        <authorList>
            <person name="Lai Q."/>
            <person name="Li C."/>
            <person name="Shao Z."/>
        </authorList>
    </citation>
    <scope>NUCLEOTIDE SEQUENCE [LARGE SCALE GENOMIC DNA]</scope>
    <source>
        <strain evidence="15 16">YTM-1</strain>
    </source>
</reference>
<comment type="pathway">
    <text evidence="10 11">Cell wall biogenesis; peptidoglycan biosynthesis.</text>
</comment>
<evidence type="ECO:0000256" key="6">
    <source>
        <dbReference type="ARBA" id="ARBA00022960"/>
    </source>
</evidence>
<evidence type="ECO:0000256" key="10">
    <source>
        <dbReference type="HAMAP-Rule" id="MF_02019"/>
    </source>
</evidence>
<dbReference type="InterPro" id="IPR013221">
    <property type="entry name" value="Mur_ligase_cen"/>
</dbReference>
<dbReference type="SUPFAM" id="SSF53623">
    <property type="entry name" value="MurD-like peptide ligases, catalytic domain"/>
    <property type="match status" value="1"/>
</dbReference>
<comment type="similarity">
    <text evidence="10">Belongs to the MurCDEF family. MurF subfamily.</text>
</comment>
<protein>
    <recommendedName>
        <fullName evidence="10 11">UDP-N-acetylmuramoyl-tripeptide--D-alanyl-D-alanine ligase</fullName>
        <ecNumber evidence="10 11">6.3.2.10</ecNumber>
    </recommendedName>
    <alternativeName>
        <fullName evidence="10">D-alanyl-D-alanine-adding enzyme</fullName>
    </alternativeName>
</protein>
<dbReference type="Proteomes" id="UP000285310">
    <property type="component" value="Unassembled WGS sequence"/>
</dbReference>
<evidence type="ECO:0000313" key="15">
    <source>
        <dbReference type="EMBL" id="ROO28437.1"/>
    </source>
</evidence>
<dbReference type="EMBL" id="AYKG01000021">
    <property type="protein sequence ID" value="ROO28437.1"/>
    <property type="molecule type" value="Genomic_DNA"/>
</dbReference>
<dbReference type="FunCoup" id="A0A423PS68">
    <property type="interactions" value="410"/>
</dbReference>
<feature type="domain" description="Mur ligase central" evidence="14">
    <location>
        <begin position="104"/>
        <end position="292"/>
    </location>
</feature>
<dbReference type="HAMAP" id="MF_02019">
    <property type="entry name" value="MurF"/>
    <property type="match status" value="1"/>
</dbReference>
<keyword evidence="16" id="KW-1185">Reference proteome</keyword>
<keyword evidence="1 10" id="KW-0963">Cytoplasm</keyword>
<dbReference type="InParanoid" id="A0A423PS68"/>
<evidence type="ECO:0000256" key="9">
    <source>
        <dbReference type="ARBA" id="ARBA00023316"/>
    </source>
</evidence>
<dbReference type="GO" id="GO:0005524">
    <property type="term" value="F:ATP binding"/>
    <property type="evidence" value="ECO:0007669"/>
    <property type="project" value="UniProtKB-UniRule"/>
</dbReference>
<feature type="domain" description="Mur ligase N-terminal catalytic" evidence="12">
    <location>
        <begin position="27"/>
        <end position="90"/>
    </location>
</feature>
<evidence type="ECO:0000259" key="13">
    <source>
        <dbReference type="Pfam" id="PF02875"/>
    </source>
</evidence>
<evidence type="ECO:0000259" key="12">
    <source>
        <dbReference type="Pfam" id="PF01225"/>
    </source>
</evidence>
<accession>A0A423PS68</accession>
<keyword evidence="8 10" id="KW-0131">Cell cycle</keyword>
<keyword evidence="5 10" id="KW-0067">ATP-binding</keyword>
<name>A0A423PS68_9GAMM</name>
<dbReference type="Pfam" id="PF01225">
    <property type="entry name" value="Mur_ligase"/>
    <property type="match status" value="1"/>
</dbReference>
<evidence type="ECO:0000256" key="8">
    <source>
        <dbReference type="ARBA" id="ARBA00023306"/>
    </source>
</evidence>
<dbReference type="GO" id="GO:0005737">
    <property type="term" value="C:cytoplasm"/>
    <property type="evidence" value="ECO:0007669"/>
    <property type="project" value="UniProtKB-SubCell"/>
</dbReference>
<dbReference type="InterPro" id="IPR035911">
    <property type="entry name" value="MurE/MurF_N"/>
</dbReference>
<keyword evidence="9 10" id="KW-0961">Cell wall biogenesis/degradation</keyword>
<dbReference type="OrthoDB" id="9801978at2"/>
<comment type="subcellular location">
    <subcellularLocation>
        <location evidence="10 11">Cytoplasm</location>
    </subcellularLocation>
</comment>
<sequence length="464" mass="47461">MKGRLSAFAAALGAELIGADGEFVSATIDTRRITPGALFFALSGANHDGHAFVARAASAGAAAAVVTRAQDTRVPQLVVDDVAGALQRAARLARAGYHGPVVGVTGSNGKTTVKQMIAAVLAEAGTVLATEGNLNNHLGVPLTLMRLDNDHARAVIEMGANHPGEIGQLAAIARPTVGVITNAGWAHLEGFGSREGIAKAKGELFIRLPDDGTAVINLDDDYAGLWKEMAGRRRVVGFSLNAPEADVRATDIETTEQGSRFTLVAGAAQTRIELAMPGRHNVANALAAAGVAHALGLDIAMIAAGLARMAHVGGRLAVATTRDGARLVDDSYNANPGSLAAALAWLATQTGPRWAALGDMGELGDHTMSAHEQAGHEARAAGVSRLFVTGAAGRATADAFGDGAEWFADRESLIAALTEAVARAQATPIVLVKGSRSAGMDHVAAALAPRAHEMSHESPAGSPC</sequence>
<dbReference type="InterPro" id="IPR036615">
    <property type="entry name" value="Mur_ligase_C_dom_sf"/>
</dbReference>
<proteinExistence type="inferred from homology"/>
<evidence type="ECO:0000259" key="14">
    <source>
        <dbReference type="Pfam" id="PF08245"/>
    </source>
</evidence>
<dbReference type="GO" id="GO:0008360">
    <property type="term" value="P:regulation of cell shape"/>
    <property type="evidence" value="ECO:0007669"/>
    <property type="project" value="UniProtKB-KW"/>
</dbReference>
<dbReference type="InterPro" id="IPR051046">
    <property type="entry name" value="MurCDEF_CellWall_CoF430Synth"/>
</dbReference>
<feature type="binding site" evidence="10">
    <location>
        <begin position="106"/>
        <end position="112"/>
    </location>
    <ligand>
        <name>ATP</name>
        <dbReference type="ChEBI" id="CHEBI:30616"/>
    </ligand>
</feature>